<evidence type="ECO:0000256" key="1">
    <source>
        <dbReference type="SAM" id="SignalP"/>
    </source>
</evidence>
<proteinExistence type="predicted"/>
<dbReference type="AlphaFoldDB" id="A0A2V0PKR5"/>
<keyword evidence="1" id="KW-0732">Signal</keyword>
<dbReference type="OrthoDB" id="559682at2759"/>
<name>A0A2V0PKR5_9CHLO</name>
<organism evidence="2 3">
    <name type="scientific">Raphidocelis subcapitata</name>
    <dbReference type="NCBI Taxonomy" id="307507"/>
    <lineage>
        <taxon>Eukaryota</taxon>
        <taxon>Viridiplantae</taxon>
        <taxon>Chlorophyta</taxon>
        <taxon>core chlorophytes</taxon>
        <taxon>Chlorophyceae</taxon>
        <taxon>CS clade</taxon>
        <taxon>Sphaeropleales</taxon>
        <taxon>Selenastraceae</taxon>
        <taxon>Raphidocelis</taxon>
    </lineage>
</organism>
<sequence>MARSAHLAPAPAASRRGVALAAVACCLALAALAPRAAADATAFATTLALKGQDPAGCGQLEEPCCLARGARCGAAGLACLPLTGAQALRCHACGGEDQPACQGRKCDQGLTAVDASPVPICIAASRPIPAAPGRGSDRGRADNARGQLIMGACSADADCKGKRTCAGGQCVACGGPGQPCCGAPQPCRKYGRGRGDLACVFSAAAGIGVCTSPSS</sequence>
<feature type="signal peptide" evidence="1">
    <location>
        <begin position="1"/>
        <end position="38"/>
    </location>
</feature>
<evidence type="ECO:0000313" key="2">
    <source>
        <dbReference type="EMBL" id="GBF97917.1"/>
    </source>
</evidence>
<feature type="chain" id="PRO_5016037709" evidence="1">
    <location>
        <begin position="39"/>
        <end position="215"/>
    </location>
</feature>
<dbReference type="InParanoid" id="A0A2V0PKR5"/>
<evidence type="ECO:0000313" key="3">
    <source>
        <dbReference type="Proteomes" id="UP000247498"/>
    </source>
</evidence>
<gene>
    <name evidence="2" type="ORF">Rsub_10590</name>
</gene>
<comment type="caution">
    <text evidence="2">The sequence shown here is derived from an EMBL/GenBank/DDBJ whole genome shotgun (WGS) entry which is preliminary data.</text>
</comment>
<dbReference type="EMBL" id="BDRX01000111">
    <property type="protein sequence ID" value="GBF97917.1"/>
    <property type="molecule type" value="Genomic_DNA"/>
</dbReference>
<reference evidence="2 3" key="1">
    <citation type="journal article" date="2018" name="Sci. Rep.">
        <title>Raphidocelis subcapitata (=Pseudokirchneriella subcapitata) provides an insight into genome evolution and environmental adaptations in the Sphaeropleales.</title>
        <authorList>
            <person name="Suzuki S."/>
            <person name="Yamaguchi H."/>
            <person name="Nakajima N."/>
            <person name="Kawachi M."/>
        </authorList>
    </citation>
    <scope>NUCLEOTIDE SEQUENCE [LARGE SCALE GENOMIC DNA]</scope>
    <source>
        <strain evidence="2 3">NIES-35</strain>
    </source>
</reference>
<keyword evidence="3" id="KW-1185">Reference proteome</keyword>
<protein>
    <submittedName>
        <fullName evidence="2">Uncharacterized protein</fullName>
    </submittedName>
</protein>
<accession>A0A2V0PKR5</accession>
<dbReference type="Proteomes" id="UP000247498">
    <property type="component" value="Unassembled WGS sequence"/>
</dbReference>